<keyword evidence="2" id="KW-1185">Reference proteome</keyword>
<protein>
    <submittedName>
        <fullName evidence="1">Uncharacterized protein</fullName>
    </submittedName>
</protein>
<dbReference type="GeneID" id="80020333"/>
<proteinExistence type="predicted"/>
<name>A0A7T0M102_9CAUD</name>
<evidence type="ECO:0000313" key="1">
    <source>
        <dbReference type="EMBL" id="QPL14076.1"/>
    </source>
</evidence>
<sequence length="256" mass="27912">MVRRAPLITHTHREAVTVLALPPAPPGVVPYVAGYSAELTLRTPLVRRAPSPEAPFPGLAYQDETPHDRDSFGMLWVRALILPTERRGEPQLADVHPYRQRRAMADLLCQVCKAPPEDPDAPSLFLMRDTGGPILEGELTASPPVCVPCAGIAIQLCRGIRGGRWVAAWVNATPHWGVAGLVHDPATLQRLPSNDPKNALVQVEYGTARAPWTVAHRTVIALYGVTPTDLEAEFARLGTDRLEEEFARVAQLVGAR</sequence>
<evidence type="ECO:0000313" key="2">
    <source>
        <dbReference type="Proteomes" id="UP000595090"/>
    </source>
</evidence>
<dbReference type="Proteomes" id="UP000595090">
    <property type="component" value="Segment"/>
</dbReference>
<dbReference type="EMBL" id="MW291017">
    <property type="protein sequence ID" value="QPL14076.1"/>
    <property type="molecule type" value="Genomic_DNA"/>
</dbReference>
<dbReference type="RefSeq" id="YP_010755663.1">
    <property type="nucleotide sequence ID" value="NC_073473.1"/>
</dbReference>
<gene>
    <name evidence="1" type="primary">47</name>
    <name evidence="1" type="ORF">SEA_TURKISHDELIGHT_47</name>
</gene>
<accession>A0A7T0M102</accession>
<dbReference type="KEGG" id="vg:80020333"/>
<reference evidence="1 2" key="1">
    <citation type="submission" date="2020-11" db="EMBL/GenBank/DDBJ databases">
        <authorList>
            <person name="Asamoah-Frimpong E.A."/>
            <person name="Attaran A."/>
            <person name="Berhane B."/>
            <person name="Boone B.K."/>
            <person name="Cesta G."/>
            <person name="Chorbajian C."/>
            <person name="Cowan J.T."/>
            <person name="Datu D.V."/>
            <person name="Der L."/>
            <person name="Egbunine A.O."/>
            <person name="Giampietro H."/>
            <person name="Gunnison R.P."/>
            <person name="Joseph M.A."/>
            <person name="Kiewe T."/>
            <person name="Oboh E.C."/>
            <person name="O'Neill K."/>
            <person name="Oxlaj J.A."/>
            <person name="Patel A.K."/>
            <person name="Saqaf K."/>
            <person name="Vuong K."/>
            <person name="Walker C."/>
            <person name="Wikina T."/>
            <person name="Yan T."/>
            <person name="Avazpour P."/>
            <person name="Kim F.M."/>
            <person name="Mason K.J."/>
            <person name="Nguyen D.A."/>
            <person name="Pettit S.M."/>
            <person name="Zhou O.J."/>
            <person name="Brissett D.L."/>
            <person name="Gualtieri C."/>
            <person name="Hufford T.M."/>
            <person name="Ko J.M."/>
            <person name="Novak J.K."/>
            <person name="Smith Z.M."/>
            <person name="Erill I."/>
            <person name="Caruso S.M."/>
            <person name="Garlena R.A."/>
            <person name="Russell D.A."/>
            <person name="Pope W.H."/>
            <person name="Jacobs-Sera D."/>
            <person name="Hatfull G.F."/>
        </authorList>
    </citation>
    <scope>NUCLEOTIDE SEQUENCE [LARGE SCALE GENOMIC DNA]</scope>
</reference>
<organism evidence="1 2">
    <name type="scientific">Streptomyces phage TurkishDelight</name>
    <dbReference type="NCBI Taxonomy" id="2793708"/>
    <lineage>
        <taxon>Viruses</taxon>
        <taxon>Duplodnaviria</taxon>
        <taxon>Heunggongvirae</taxon>
        <taxon>Uroviricota</taxon>
        <taxon>Caudoviricetes</taxon>
        <taxon>Dolmabahcevirus</taxon>
        <taxon>Dolmabahcevirus turkishdelight</taxon>
    </lineage>
</organism>